<protein>
    <submittedName>
        <fullName evidence="2">Uncharacterized protein</fullName>
    </submittedName>
</protein>
<dbReference type="Proteomes" id="UP000682733">
    <property type="component" value="Unassembled WGS sequence"/>
</dbReference>
<name>A0A8S2X0S7_9BILA</name>
<comment type="caution">
    <text evidence="2">The sequence shown here is derived from an EMBL/GenBank/DDBJ whole genome shotgun (WGS) entry which is preliminary data.</text>
</comment>
<dbReference type="EMBL" id="CAJOBA010088007">
    <property type="protein sequence ID" value="CAF4471937.1"/>
    <property type="molecule type" value="Genomic_DNA"/>
</dbReference>
<reference evidence="2" key="1">
    <citation type="submission" date="2021-02" db="EMBL/GenBank/DDBJ databases">
        <authorList>
            <person name="Nowell W R."/>
        </authorList>
    </citation>
    <scope>NUCLEOTIDE SEQUENCE</scope>
</reference>
<dbReference type="AlphaFoldDB" id="A0A8S2X0S7"/>
<accession>A0A8S2X0S7</accession>
<evidence type="ECO:0000313" key="2">
    <source>
        <dbReference type="EMBL" id="CAF4471937.1"/>
    </source>
</evidence>
<evidence type="ECO:0000313" key="3">
    <source>
        <dbReference type="Proteomes" id="UP000682733"/>
    </source>
</evidence>
<gene>
    <name evidence="1" type="ORF">OVA965_LOCUS44133</name>
    <name evidence="2" type="ORF">TMI583_LOCUS46738</name>
</gene>
<evidence type="ECO:0000313" key="1">
    <source>
        <dbReference type="EMBL" id="CAF1638375.1"/>
    </source>
</evidence>
<proteinExistence type="predicted"/>
<dbReference type="Proteomes" id="UP000677228">
    <property type="component" value="Unassembled WGS sequence"/>
</dbReference>
<organism evidence="2 3">
    <name type="scientific">Didymodactylos carnosus</name>
    <dbReference type="NCBI Taxonomy" id="1234261"/>
    <lineage>
        <taxon>Eukaryota</taxon>
        <taxon>Metazoa</taxon>
        <taxon>Spiralia</taxon>
        <taxon>Gnathifera</taxon>
        <taxon>Rotifera</taxon>
        <taxon>Eurotatoria</taxon>
        <taxon>Bdelloidea</taxon>
        <taxon>Philodinida</taxon>
        <taxon>Philodinidae</taxon>
        <taxon>Didymodactylos</taxon>
    </lineage>
</organism>
<sequence length="88" mass="10433">MVLENLIECYTNLNDEENAVKVREEFTEWKQSHKRLNLFQEINNEPRSLQQFLHDSTRFENAKNKVAALMFTQNKARTKATTNNKTET</sequence>
<dbReference type="EMBL" id="CAJNOK010061469">
    <property type="protein sequence ID" value="CAF1638375.1"/>
    <property type="molecule type" value="Genomic_DNA"/>
</dbReference>